<evidence type="ECO:0000313" key="2">
    <source>
        <dbReference type="EMBL" id="KAJ1184826.1"/>
    </source>
</evidence>
<organism evidence="2 3">
    <name type="scientific">Pleurodeles waltl</name>
    <name type="common">Iberian ribbed newt</name>
    <dbReference type="NCBI Taxonomy" id="8319"/>
    <lineage>
        <taxon>Eukaryota</taxon>
        <taxon>Metazoa</taxon>
        <taxon>Chordata</taxon>
        <taxon>Craniata</taxon>
        <taxon>Vertebrata</taxon>
        <taxon>Euteleostomi</taxon>
        <taxon>Amphibia</taxon>
        <taxon>Batrachia</taxon>
        <taxon>Caudata</taxon>
        <taxon>Salamandroidea</taxon>
        <taxon>Salamandridae</taxon>
        <taxon>Pleurodelinae</taxon>
        <taxon>Pleurodeles</taxon>
    </lineage>
</organism>
<gene>
    <name evidence="2" type="ORF">NDU88_001623</name>
</gene>
<protein>
    <submittedName>
        <fullName evidence="2">Uncharacterized protein</fullName>
    </submittedName>
</protein>
<proteinExistence type="predicted"/>
<comment type="caution">
    <text evidence="2">The sequence shown here is derived from an EMBL/GenBank/DDBJ whole genome shotgun (WGS) entry which is preliminary data.</text>
</comment>
<keyword evidence="3" id="KW-1185">Reference proteome</keyword>
<evidence type="ECO:0000256" key="1">
    <source>
        <dbReference type="SAM" id="MobiDB-lite"/>
    </source>
</evidence>
<evidence type="ECO:0000313" key="3">
    <source>
        <dbReference type="Proteomes" id="UP001066276"/>
    </source>
</evidence>
<feature type="region of interest" description="Disordered" evidence="1">
    <location>
        <begin position="168"/>
        <end position="205"/>
    </location>
</feature>
<feature type="compositionally biased region" description="Low complexity" evidence="1">
    <location>
        <begin position="195"/>
        <end position="205"/>
    </location>
</feature>
<name>A0AAV7U8Y8_PLEWA</name>
<dbReference type="EMBL" id="JANPWB010000005">
    <property type="protein sequence ID" value="KAJ1184826.1"/>
    <property type="molecule type" value="Genomic_DNA"/>
</dbReference>
<sequence length="274" mass="29708">MLIGANDFTSWYALCRCEFVCCGFQCQRYSDHLSPRAPRGVSASDLMFGSDFAQLGHISPCEGLPRWSPEAPRSSLGPAVAARHNRHLQWSSFFYYVCALNVSHQSLPRRHSRPNSGPSNLVQTRLISSITISAGFCLLTLFHLGSPQIACFTSRIRFALDFRGEHSRAPTVPPGGSRNHCKPNGPPPAHPRLRPGPGRSRPSASRAFSCLAPVSGVSVASPLLGLSRTAPTCAIRPSSLDTHTGRSRSPLTAKFFFPDGWTPVAPSTDTNARV</sequence>
<dbReference type="AlphaFoldDB" id="A0AAV7U8Y8"/>
<accession>A0AAV7U8Y8</accession>
<dbReference type="Proteomes" id="UP001066276">
    <property type="component" value="Chromosome 3_1"/>
</dbReference>
<reference evidence="2" key="1">
    <citation type="journal article" date="2022" name="bioRxiv">
        <title>Sequencing and chromosome-scale assembly of the giantPleurodeles waltlgenome.</title>
        <authorList>
            <person name="Brown T."/>
            <person name="Elewa A."/>
            <person name="Iarovenko S."/>
            <person name="Subramanian E."/>
            <person name="Araus A.J."/>
            <person name="Petzold A."/>
            <person name="Susuki M."/>
            <person name="Suzuki K.-i.T."/>
            <person name="Hayashi T."/>
            <person name="Toyoda A."/>
            <person name="Oliveira C."/>
            <person name="Osipova E."/>
            <person name="Leigh N.D."/>
            <person name="Simon A."/>
            <person name="Yun M.H."/>
        </authorList>
    </citation>
    <scope>NUCLEOTIDE SEQUENCE</scope>
    <source>
        <strain evidence="2">20211129_DDA</strain>
        <tissue evidence="2">Liver</tissue>
    </source>
</reference>